<keyword evidence="2" id="KW-0472">Membrane</keyword>
<accession>A0A0C2WLG8</accession>
<dbReference type="Pfam" id="PF20151">
    <property type="entry name" value="DUF6533"/>
    <property type="match status" value="1"/>
</dbReference>
<keyword evidence="5" id="KW-1185">Reference proteome</keyword>
<feature type="transmembrane region" description="Helical" evidence="2">
    <location>
        <begin position="21"/>
        <end position="47"/>
    </location>
</feature>
<dbReference type="InterPro" id="IPR045340">
    <property type="entry name" value="DUF6533"/>
</dbReference>
<keyword evidence="2" id="KW-1133">Transmembrane helix</keyword>
<feature type="transmembrane region" description="Helical" evidence="2">
    <location>
        <begin position="168"/>
        <end position="192"/>
    </location>
</feature>
<evidence type="ECO:0000259" key="3">
    <source>
        <dbReference type="Pfam" id="PF20151"/>
    </source>
</evidence>
<dbReference type="HOGENOM" id="CLU_752635_0_0_1"/>
<feature type="transmembrane region" description="Helical" evidence="2">
    <location>
        <begin position="91"/>
        <end position="113"/>
    </location>
</feature>
<proteinExistence type="predicted"/>
<evidence type="ECO:0000256" key="1">
    <source>
        <dbReference type="SAM" id="MobiDB-lite"/>
    </source>
</evidence>
<evidence type="ECO:0000256" key="2">
    <source>
        <dbReference type="SAM" id="Phobius"/>
    </source>
</evidence>
<organism evidence="4 5">
    <name type="scientific">Serendipita vermifera MAFF 305830</name>
    <dbReference type="NCBI Taxonomy" id="933852"/>
    <lineage>
        <taxon>Eukaryota</taxon>
        <taxon>Fungi</taxon>
        <taxon>Dikarya</taxon>
        <taxon>Basidiomycota</taxon>
        <taxon>Agaricomycotina</taxon>
        <taxon>Agaricomycetes</taxon>
        <taxon>Sebacinales</taxon>
        <taxon>Serendipitaceae</taxon>
        <taxon>Serendipita</taxon>
    </lineage>
</organism>
<dbReference type="EMBL" id="KN824301">
    <property type="protein sequence ID" value="KIM27148.1"/>
    <property type="molecule type" value="Genomic_DNA"/>
</dbReference>
<dbReference type="AlphaFoldDB" id="A0A0C2WLG8"/>
<evidence type="ECO:0000313" key="4">
    <source>
        <dbReference type="EMBL" id="KIM27148.1"/>
    </source>
</evidence>
<dbReference type="Proteomes" id="UP000054097">
    <property type="component" value="Unassembled WGS sequence"/>
</dbReference>
<feature type="transmembrane region" description="Helical" evidence="2">
    <location>
        <begin position="59"/>
        <end position="79"/>
    </location>
</feature>
<feature type="domain" description="DUF6533" evidence="3">
    <location>
        <begin position="21"/>
        <end position="66"/>
    </location>
</feature>
<reference evidence="4 5" key="1">
    <citation type="submission" date="2014-04" db="EMBL/GenBank/DDBJ databases">
        <authorList>
            <consortium name="DOE Joint Genome Institute"/>
            <person name="Kuo A."/>
            <person name="Zuccaro A."/>
            <person name="Kohler A."/>
            <person name="Nagy L.G."/>
            <person name="Floudas D."/>
            <person name="Copeland A."/>
            <person name="Barry K.W."/>
            <person name="Cichocki N."/>
            <person name="Veneault-Fourrey C."/>
            <person name="LaButti K."/>
            <person name="Lindquist E.A."/>
            <person name="Lipzen A."/>
            <person name="Lundell T."/>
            <person name="Morin E."/>
            <person name="Murat C."/>
            <person name="Sun H."/>
            <person name="Tunlid A."/>
            <person name="Henrissat B."/>
            <person name="Grigoriev I.V."/>
            <person name="Hibbett D.S."/>
            <person name="Martin F."/>
            <person name="Nordberg H.P."/>
            <person name="Cantor M.N."/>
            <person name="Hua S.X."/>
        </authorList>
    </citation>
    <scope>NUCLEOTIDE SEQUENCE [LARGE SCALE GENOMIC DNA]</scope>
    <source>
        <strain evidence="4 5">MAFF 305830</strain>
    </source>
</reference>
<feature type="region of interest" description="Disordered" evidence="1">
    <location>
        <begin position="277"/>
        <end position="355"/>
    </location>
</feature>
<evidence type="ECO:0000313" key="5">
    <source>
        <dbReference type="Proteomes" id="UP000054097"/>
    </source>
</evidence>
<sequence>MASTTPAIDIEALKTHIDAKYFSIAICAWTFHEMIITTGDSITLFIFYDRWSLSKVLFLLNRIAIVFTVVVINILNFVSFSSNYHCVIATWAEYVGSVVVILIVAFTLASRVYALWKGNYIILTVFFLVMFANILNYWFIYGTALYKGFPILNQPPFTGCVFAASSNILWVTFANTLTFEALSIGLIIYKAWPIARQRGIATPLFSLLLEDGVGYYLAFTTSKLFTVGAIYAPTVVTPVILPSYFAVPVAALSINRLFIRLQRIMIDKPVVTNFNSADFSTGKPETRSGTNGEPATPRDVVTIGGTGRRREKYSEADPLSDMEIELGSARDRQLDVPMLPRHDRNESSGSELVETPMTDSFTFTIDSKLGHVV</sequence>
<name>A0A0C2WLG8_SERVB</name>
<keyword evidence="2" id="KW-0812">Transmembrane</keyword>
<reference evidence="5" key="2">
    <citation type="submission" date="2015-01" db="EMBL/GenBank/DDBJ databases">
        <title>Evolutionary Origins and Diversification of the Mycorrhizal Mutualists.</title>
        <authorList>
            <consortium name="DOE Joint Genome Institute"/>
            <consortium name="Mycorrhizal Genomics Consortium"/>
            <person name="Kohler A."/>
            <person name="Kuo A."/>
            <person name="Nagy L.G."/>
            <person name="Floudas D."/>
            <person name="Copeland A."/>
            <person name="Barry K.W."/>
            <person name="Cichocki N."/>
            <person name="Veneault-Fourrey C."/>
            <person name="LaButti K."/>
            <person name="Lindquist E.A."/>
            <person name="Lipzen A."/>
            <person name="Lundell T."/>
            <person name="Morin E."/>
            <person name="Murat C."/>
            <person name="Riley R."/>
            <person name="Ohm R."/>
            <person name="Sun H."/>
            <person name="Tunlid A."/>
            <person name="Henrissat B."/>
            <person name="Grigoriev I.V."/>
            <person name="Hibbett D.S."/>
            <person name="Martin F."/>
        </authorList>
    </citation>
    <scope>NUCLEOTIDE SEQUENCE [LARGE SCALE GENOMIC DNA]</scope>
    <source>
        <strain evidence="5">MAFF 305830</strain>
    </source>
</reference>
<feature type="compositionally biased region" description="Basic and acidic residues" evidence="1">
    <location>
        <begin position="328"/>
        <end position="346"/>
    </location>
</feature>
<gene>
    <name evidence="4" type="ORF">M408DRAFT_173989</name>
</gene>
<protein>
    <recommendedName>
        <fullName evidence="3">DUF6533 domain-containing protein</fullName>
    </recommendedName>
</protein>
<feature type="transmembrane region" description="Helical" evidence="2">
    <location>
        <begin position="120"/>
        <end position="140"/>
    </location>
</feature>